<sequence length="143" mass="16901">MKENLLESAKKLNQPPLEYSEEFNQKKDKLASELSRRMSSREDIEKLVGKGNIGMMEDNSRNLSRFMGSLFLNYNPEVFVETMLWVFKSYRAHGFQLAFWSANVDTYAEIMKEELSPEAYKYLYPFFEWIIVNIPLFSKLTDK</sequence>
<reference evidence="2 3" key="1">
    <citation type="journal article" date="2016" name="ISME J.">
        <title>Chasing the elusive Euryarchaeota class WSA2: genomes reveal a uniquely fastidious methyl-reducing methanogen.</title>
        <authorList>
            <person name="Nobu M.K."/>
            <person name="Narihiro T."/>
            <person name="Kuroda K."/>
            <person name="Mei R."/>
            <person name="Liu W.T."/>
        </authorList>
    </citation>
    <scope>NUCLEOTIDE SEQUENCE [LARGE SCALE GENOMIC DNA]</scope>
    <source>
        <strain evidence="2">U1lsi0528_Bin089</strain>
    </source>
</reference>
<protein>
    <submittedName>
        <fullName evidence="2">Uncharacterized protein</fullName>
    </submittedName>
</protein>
<dbReference type="Proteomes" id="UP000075578">
    <property type="component" value="Unassembled WGS sequence"/>
</dbReference>
<dbReference type="EMBL" id="LNGD01000029">
    <property type="protein sequence ID" value="KYC52517.1"/>
    <property type="molecule type" value="Genomic_DNA"/>
</dbReference>
<feature type="region of interest" description="Disordered" evidence="1">
    <location>
        <begin position="1"/>
        <end position="23"/>
    </location>
</feature>
<accession>A0A150J5I9</accession>
<gene>
    <name evidence="2" type="ORF">AMQ74_00701</name>
</gene>
<dbReference type="AlphaFoldDB" id="A0A150J5I9"/>
<evidence type="ECO:0000313" key="3">
    <source>
        <dbReference type="Proteomes" id="UP000075578"/>
    </source>
</evidence>
<organism evidence="2 3">
    <name type="scientific">Candidatus Methanofastidiosum methylothiophilum</name>
    <dbReference type="NCBI Taxonomy" id="1705564"/>
    <lineage>
        <taxon>Archaea</taxon>
        <taxon>Methanobacteriati</taxon>
        <taxon>Methanobacteriota</taxon>
        <taxon>Stenosarchaea group</taxon>
        <taxon>Candidatus Methanofastidiosia</taxon>
        <taxon>Candidatus Methanofastidiosales</taxon>
        <taxon>Candidatus Methanofastidiosaceae</taxon>
        <taxon>Candidatus Methanofastidiosum</taxon>
    </lineage>
</organism>
<evidence type="ECO:0000313" key="2">
    <source>
        <dbReference type="EMBL" id="KYC52517.1"/>
    </source>
</evidence>
<evidence type="ECO:0000256" key="1">
    <source>
        <dbReference type="SAM" id="MobiDB-lite"/>
    </source>
</evidence>
<name>A0A150J5I9_9EURY</name>
<proteinExistence type="predicted"/>
<comment type="caution">
    <text evidence="2">The sequence shown here is derived from an EMBL/GenBank/DDBJ whole genome shotgun (WGS) entry which is preliminary data.</text>
</comment>
<feature type="compositionally biased region" description="Basic and acidic residues" evidence="1">
    <location>
        <begin position="1"/>
        <end position="10"/>
    </location>
</feature>